<proteinExistence type="predicted"/>
<dbReference type="EMBL" id="CAUYUJ010019548">
    <property type="protein sequence ID" value="CAK0892008.1"/>
    <property type="molecule type" value="Genomic_DNA"/>
</dbReference>
<feature type="chain" id="PRO_5045909888" description="Glycosyltransferase 2-like domain-containing protein" evidence="3">
    <location>
        <begin position="22"/>
        <end position="158"/>
    </location>
</feature>
<organism evidence="5 6">
    <name type="scientific">Prorocentrum cordatum</name>
    <dbReference type="NCBI Taxonomy" id="2364126"/>
    <lineage>
        <taxon>Eukaryota</taxon>
        <taxon>Sar</taxon>
        <taxon>Alveolata</taxon>
        <taxon>Dinophyceae</taxon>
        <taxon>Prorocentrales</taxon>
        <taxon>Prorocentraceae</taxon>
        <taxon>Prorocentrum</taxon>
    </lineage>
</organism>
<evidence type="ECO:0000256" key="1">
    <source>
        <dbReference type="ARBA" id="ARBA00023157"/>
    </source>
</evidence>
<evidence type="ECO:0000259" key="4">
    <source>
        <dbReference type="Pfam" id="PF00535"/>
    </source>
</evidence>
<keyword evidence="3" id="KW-0732">Signal</keyword>
<feature type="region of interest" description="Disordered" evidence="2">
    <location>
        <begin position="18"/>
        <end position="42"/>
    </location>
</feature>
<reference evidence="5" key="1">
    <citation type="submission" date="2023-10" db="EMBL/GenBank/DDBJ databases">
        <authorList>
            <person name="Chen Y."/>
            <person name="Shah S."/>
            <person name="Dougan E. K."/>
            <person name="Thang M."/>
            <person name="Chan C."/>
        </authorList>
    </citation>
    <scope>NUCLEOTIDE SEQUENCE [LARGE SCALE GENOMIC DNA]</scope>
</reference>
<dbReference type="Proteomes" id="UP001189429">
    <property type="component" value="Unassembled WGS sequence"/>
</dbReference>
<dbReference type="Gene3D" id="3.90.550.10">
    <property type="entry name" value="Spore Coat Polysaccharide Biosynthesis Protein SpsA, Chain A"/>
    <property type="match status" value="1"/>
</dbReference>
<keyword evidence="6" id="KW-1185">Reference proteome</keyword>
<dbReference type="PANTHER" id="PTHR11675:SF126">
    <property type="entry name" value="RICIN B LECTIN DOMAIN-CONTAINING PROTEIN"/>
    <property type="match status" value="1"/>
</dbReference>
<feature type="non-terminal residue" evidence="5">
    <location>
        <position position="1"/>
    </location>
</feature>
<evidence type="ECO:0000256" key="3">
    <source>
        <dbReference type="SAM" id="SignalP"/>
    </source>
</evidence>
<dbReference type="InterPro" id="IPR029044">
    <property type="entry name" value="Nucleotide-diphossugar_trans"/>
</dbReference>
<keyword evidence="1" id="KW-1015">Disulfide bond</keyword>
<feature type="compositionally biased region" description="Low complexity" evidence="2">
    <location>
        <begin position="33"/>
        <end position="42"/>
    </location>
</feature>
<comment type="caution">
    <text evidence="5">The sequence shown here is derived from an EMBL/GenBank/DDBJ whole genome shotgun (WGS) entry which is preliminary data.</text>
</comment>
<sequence length="158" mass="16792">QIWWLLLWREVGIASSPGARGADVADEGGGTFGSSAEEAASAGDELPVLGDDGLPSSELAWSPQTLSVVLPCAGEGEYALNTVRSVFETIPEKALAEIIVVDDGSHPPLEVSHLTEEVRRKYRVKVIRHRTTVGLIGAKKDGGDAARGDIVVFFDCHV</sequence>
<dbReference type="Pfam" id="PF00535">
    <property type="entry name" value="Glycos_transf_2"/>
    <property type="match status" value="1"/>
</dbReference>
<protein>
    <recommendedName>
        <fullName evidence="4">Glycosyltransferase 2-like domain-containing protein</fullName>
    </recommendedName>
</protein>
<evidence type="ECO:0000313" key="6">
    <source>
        <dbReference type="Proteomes" id="UP001189429"/>
    </source>
</evidence>
<feature type="non-terminal residue" evidence="5">
    <location>
        <position position="158"/>
    </location>
</feature>
<evidence type="ECO:0000313" key="5">
    <source>
        <dbReference type="EMBL" id="CAK0892008.1"/>
    </source>
</evidence>
<dbReference type="InterPro" id="IPR001173">
    <property type="entry name" value="Glyco_trans_2-like"/>
</dbReference>
<gene>
    <name evidence="5" type="ORF">PCOR1329_LOCUS71767</name>
</gene>
<feature type="domain" description="Glycosyltransferase 2-like" evidence="4">
    <location>
        <begin position="67"/>
        <end position="157"/>
    </location>
</feature>
<dbReference type="PANTHER" id="PTHR11675">
    <property type="entry name" value="N-ACETYLGALACTOSAMINYLTRANSFERASE"/>
    <property type="match status" value="1"/>
</dbReference>
<accession>A0ABN9WYR0</accession>
<name>A0ABN9WYR0_9DINO</name>
<evidence type="ECO:0000256" key="2">
    <source>
        <dbReference type="SAM" id="MobiDB-lite"/>
    </source>
</evidence>
<dbReference type="SUPFAM" id="SSF53448">
    <property type="entry name" value="Nucleotide-diphospho-sugar transferases"/>
    <property type="match status" value="1"/>
</dbReference>
<feature type="signal peptide" evidence="3">
    <location>
        <begin position="1"/>
        <end position="21"/>
    </location>
</feature>